<feature type="disulfide bond" evidence="1">
    <location>
        <begin position="4"/>
        <end position="13"/>
    </location>
</feature>
<feature type="non-terminal residue" evidence="3">
    <location>
        <position position="1"/>
    </location>
</feature>
<keyword evidence="1" id="KW-0245">EGF-like domain</keyword>
<evidence type="ECO:0000256" key="1">
    <source>
        <dbReference type="PROSITE-ProRule" id="PRU00076"/>
    </source>
</evidence>
<protein>
    <recommendedName>
        <fullName evidence="2">EGF-like domain-containing protein</fullName>
    </recommendedName>
</protein>
<comment type="caution">
    <text evidence="3">The sequence shown here is derived from an EMBL/GenBank/DDBJ whole genome shotgun (WGS) entry which is preliminary data.</text>
</comment>
<keyword evidence="1" id="KW-1015">Disulfide bond</keyword>
<feature type="domain" description="EGF-like" evidence="2">
    <location>
        <begin position="1"/>
        <end position="14"/>
    </location>
</feature>
<proteinExistence type="predicted"/>
<gene>
    <name evidence="3" type="ORF">BYL167_LOCUS75955</name>
</gene>
<dbReference type="PROSITE" id="PS01186">
    <property type="entry name" value="EGF_2"/>
    <property type="match status" value="1"/>
</dbReference>
<accession>A0A8S3GP59</accession>
<sequence>YCACPVGFIGFKCEKEIARFYIHFELELIAKYRYIPLMIVRLVYIYQYIQSDDSYGRLLKNVQLEKPLPIFHSNRKLHKFDFAFIQLYINANDIYGRYYLIASNNSCSNYQLATSRAMHISTTVSYAIITRH</sequence>
<dbReference type="PROSITE" id="PS00022">
    <property type="entry name" value="EGF_1"/>
    <property type="match status" value="1"/>
</dbReference>
<evidence type="ECO:0000313" key="4">
    <source>
        <dbReference type="Proteomes" id="UP000681967"/>
    </source>
</evidence>
<dbReference type="Proteomes" id="UP000681967">
    <property type="component" value="Unassembled WGS sequence"/>
</dbReference>
<evidence type="ECO:0000259" key="2">
    <source>
        <dbReference type="PROSITE" id="PS50026"/>
    </source>
</evidence>
<organism evidence="3 4">
    <name type="scientific">Rotaria magnacalcarata</name>
    <dbReference type="NCBI Taxonomy" id="392030"/>
    <lineage>
        <taxon>Eukaryota</taxon>
        <taxon>Metazoa</taxon>
        <taxon>Spiralia</taxon>
        <taxon>Gnathifera</taxon>
        <taxon>Rotifera</taxon>
        <taxon>Eurotatoria</taxon>
        <taxon>Bdelloidea</taxon>
        <taxon>Philodinida</taxon>
        <taxon>Philodinidae</taxon>
        <taxon>Rotaria</taxon>
    </lineage>
</organism>
<evidence type="ECO:0000313" key="3">
    <source>
        <dbReference type="EMBL" id="CAF5166058.1"/>
    </source>
</evidence>
<dbReference type="AlphaFoldDB" id="A0A8S3GP59"/>
<comment type="caution">
    <text evidence="1">Lacks conserved residue(s) required for the propagation of feature annotation.</text>
</comment>
<dbReference type="PROSITE" id="PS50026">
    <property type="entry name" value="EGF_3"/>
    <property type="match status" value="1"/>
</dbReference>
<dbReference type="InterPro" id="IPR000742">
    <property type="entry name" value="EGF"/>
</dbReference>
<reference evidence="3" key="1">
    <citation type="submission" date="2021-02" db="EMBL/GenBank/DDBJ databases">
        <authorList>
            <person name="Nowell W R."/>
        </authorList>
    </citation>
    <scope>NUCLEOTIDE SEQUENCE</scope>
</reference>
<dbReference type="EMBL" id="CAJOBH010272832">
    <property type="protein sequence ID" value="CAF5166058.1"/>
    <property type="molecule type" value="Genomic_DNA"/>
</dbReference>
<name>A0A8S3GP59_9BILA</name>